<keyword evidence="2" id="KW-1185">Reference proteome</keyword>
<evidence type="ECO:0000313" key="1">
    <source>
        <dbReference type="EMBL" id="CAG8842160.1"/>
    </source>
</evidence>
<dbReference type="EMBL" id="CAJVQB010068152">
    <property type="protein sequence ID" value="CAG8842160.1"/>
    <property type="molecule type" value="Genomic_DNA"/>
</dbReference>
<evidence type="ECO:0000313" key="2">
    <source>
        <dbReference type="Proteomes" id="UP000789901"/>
    </source>
</evidence>
<dbReference type="Proteomes" id="UP000789901">
    <property type="component" value="Unassembled WGS sequence"/>
</dbReference>
<proteinExistence type="predicted"/>
<organism evidence="1 2">
    <name type="scientific">Gigaspora margarita</name>
    <dbReference type="NCBI Taxonomy" id="4874"/>
    <lineage>
        <taxon>Eukaryota</taxon>
        <taxon>Fungi</taxon>
        <taxon>Fungi incertae sedis</taxon>
        <taxon>Mucoromycota</taxon>
        <taxon>Glomeromycotina</taxon>
        <taxon>Glomeromycetes</taxon>
        <taxon>Diversisporales</taxon>
        <taxon>Gigasporaceae</taxon>
        <taxon>Gigaspora</taxon>
    </lineage>
</organism>
<comment type="caution">
    <text evidence="1">The sequence shown here is derived from an EMBL/GenBank/DDBJ whole genome shotgun (WGS) entry which is preliminary data.</text>
</comment>
<reference evidence="1 2" key="1">
    <citation type="submission" date="2021-06" db="EMBL/GenBank/DDBJ databases">
        <authorList>
            <person name="Kallberg Y."/>
            <person name="Tangrot J."/>
            <person name="Rosling A."/>
        </authorList>
    </citation>
    <scope>NUCLEOTIDE SEQUENCE [LARGE SCALE GENOMIC DNA]</scope>
    <source>
        <strain evidence="1 2">120-4 pot B 10/14</strain>
    </source>
</reference>
<protein>
    <submittedName>
        <fullName evidence="1">28811_t:CDS:1</fullName>
    </submittedName>
</protein>
<name>A0ABN7WWQ8_GIGMA</name>
<accession>A0ABN7WWQ8</accession>
<gene>
    <name evidence="1" type="ORF">GMARGA_LOCUS35836</name>
</gene>
<feature type="non-terminal residue" evidence="1">
    <location>
        <position position="1"/>
    </location>
</feature>
<sequence>EDNAYYDLCNDFFMGHQARINVNANHPRAPTLVSAPLSANQHQLASNLTFPL</sequence>